<keyword evidence="4" id="KW-1185">Reference proteome</keyword>
<feature type="compositionally biased region" description="Polar residues" evidence="1">
    <location>
        <begin position="166"/>
        <end position="186"/>
    </location>
</feature>
<dbReference type="Proteomes" id="UP001583280">
    <property type="component" value="Unassembled WGS sequence"/>
</dbReference>
<evidence type="ECO:0000256" key="1">
    <source>
        <dbReference type="SAM" id="MobiDB-lite"/>
    </source>
</evidence>
<comment type="caution">
    <text evidence="3">The sequence shown here is derived from an EMBL/GenBank/DDBJ whole genome shotgun (WGS) entry which is preliminary data.</text>
</comment>
<accession>A0ABR3YVK7</accession>
<sequence>MRMQAQCLRTRAKPSLFYRPWKLTRDQEDDLDAQYDEMESKISRELASFRRRYDDAIEKYGTPVRRARASSTNSRRTDSSTSRSRGRGRNKSRDHSSSRNSNYVSHSRSRETDDIAMRDHTPSTERSDVRITTQHKEDVPAMGQRREDEAGPIGSENKAEAKSGPVGQSDSEQGNLTESGISSSGDPTGDGHHTTNPDNMQEDITTEGSAAETTPIELESKSKGGVVLDATAAVGKDETMPEQAATATSENQQGIEGEASAERSALAKMEQTTSVDSGRHDESGDVVLEADEDVLIY</sequence>
<protein>
    <recommendedName>
        <fullName evidence="2">Pinin/SDK/MemA protein domain-containing protein</fullName>
    </recommendedName>
</protein>
<feature type="compositionally biased region" description="Low complexity" evidence="1">
    <location>
        <begin position="69"/>
        <end position="83"/>
    </location>
</feature>
<name>A0ABR3YVK7_9PEZI</name>
<gene>
    <name evidence="3" type="ORF">Cpir12675_004557</name>
</gene>
<evidence type="ECO:0000313" key="3">
    <source>
        <dbReference type="EMBL" id="KAL1892404.1"/>
    </source>
</evidence>
<dbReference type="EMBL" id="JAWDJO010000132">
    <property type="protein sequence ID" value="KAL1892404.1"/>
    <property type="molecule type" value="Genomic_DNA"/>
</dbReference>
<evidence type="ECO:0000259" key="2">
    <source>
        <dbReference type="Pfam" id="PF04696"/>
    </source>
</evidence>
<proteinExistence type="predicted"/>
<feature type="region of interest" description="Disordered" evidence="1">
    <location>
        <begin position="56"/>
        <end position="292"/>
    </location>
</feature>
<evidence type="ECO:0000313" key="4">
    <source>
        <dbReference type="Proteomes" id="UP001583280"/>
    </source>
</evidence>
<dbReference type="InterPro" id="IPR006786">
    <property type="entry name" value="Pinin_SDK_MemA"/>
</dbReference>
<feature type="domain" description="Pinin/SDK/MemA protein" evidence="2">
    <location>
        <begin position="2"/>
        <end position="34"/>
    </location>
</feature>
<feature type="compositionally biased region" description="Polar residues" evidence="1">
    <location>
        <begin position="245"/>
        <end position="254"/>
    </location>
</feature>
<dbReference type="Pfam" id="PF04696">
    <property type="entry name" value="Pinin_SDK_memA"/>
    <property type="match status" value="1"/>
</dbReference>
<organism evidence="3 4">
    <name type="scientific">Ceratocystis pirilliformis</name>
    <dbReference type="NCBI Taxonomy" id="259994"/>
    <lineage>
        <taxon>Eukaryota</taxon>
        <taxon>Fungi</taxon>
        <taxon>Dikarya</taxon>
        <taxon>Ascomycota</taxon>
        <taxon>Pezizomycotina</taxon>
        <taxon>Sordariomycetes</taxon>
        <taxon>Hypocreomycetidae</taxon>
        <taxon>Microascales</taxon>
        <taxon>Ceratocystidaceae</taxon>
        <taxon>Ceratocystis</taxon>
    </lineage>
</organism>
<feature type="compositionally biased region" description="Basic and acidic residues" evidence="1">
    <location>
        <begin position="108"/>
        <end position="149"/>
    </location>
</feature>
<reference evidence="3 4" key="1">
    <citation type="journal article" date="2024" name="IMA Fungus">
        <title>IMA Genome - F19 : A genome assembly and annotation guide to empower mycologists, including annotated draft genome sequences of Ceratocystis pirilliformis, Diaporthe australafricana, Fusarium ophioides, Paecilomyces lecythidis, and Sporothrix stenoceras.</title>
        <authorList>
            <person name="Aylward J."/>
            <person name="Wilson A.M."/>
            <person name="Visagie C.M."/>
            <person name="Spraker J."/>
            <person name="Barnes I."/>
            <person name="Buitendag C."/>
            <person name="Ceriani C."/>
            <person name="Del Mar Angel L."/>
            <person name="du Plessis D."/>
            <person name="Fuchs T."/>
            <person name="Gasser K."/>
            <person name="Kramer D."/>
            <person name="Li W."/>
            <person name="Munsamy K."/>
            <person name="Piso A."/>
            <person name="Price J.L."/>
            <person name="Sonnekus B."/>
            <person name="Thomas C."/>
            <person name="van der Nest A."/>
            <person name="van Dijk A."/>
            <person name="van Heerden A."/>
            <person name="van Vuuren N."/>
            <person name="Yilmaz N."/>
            <person name="Duong T.A."/>
            <person name="van der Merwe N.A."/>
            <person name="Wingfield M.J."/>
            <person name="Wingfield B.D."/>
        </authorList>
    </citation>
    <scope>NUCLEOTIDE SEQUENCE [LARGE SCALE GENOMIC DNA]</scope>
    <source>
        <strain evidence="3 4">CMW 12675</strain>
    </source>
</reference>